<feature type="transmembrane region" description="Helical" evidence="18">
    <location>
        <begin position="57"/>
        <end position="83"/>
    </location>
</feature>
<proteinExistence type="inferred from homology"/>
<dbReference type="PANTHER" id="PTHR46552:SF1">
    <property type="entry name" value="NADH-UBIQUINONE OXIDOREDUCTASE CHAIN 2"/>
    <property type="match status" value="1"/>
</dbReference>
<geneLocation type="mitochondrion" evidence="21"/>
<evidence type="ECO:0000256" key="3">
    <source>
        <dbReference type="ARBA" id="ARBA00007012"/>
    </source>
</evidence>
<evidence type="ECO:0000256" key="2">
    <source>
        <dbReference type="ARBA" id="ARBA00004448"/>
    </source>
</evidence>
<dbReference type="GO" id="GO:0006120">
    <property type="term" value="P:mitochondrial electron transport, NADH to ubiquinone"/>
    <property type="evidence" value="ECO:0007669"/>
    <property type="project" value="InterPro"/>
</dbReference>
<evidence type="ECO:0000256" key="11">
    <source>
        <dbReference type="ARBA" id="ARBA00022982"/>
    </source>
</evidence>
<keyword evidence="16 18" id="KW-0472">Membrane</keyword>
<keyword evidence="11 18" id="KW-0249">Electron transport</keyword>
<comment type="function">
    <text evidence="1">Core subunit of the mitochondrial membrane respiratory chain NADH dehydrogenase (Complex I) that is believed to belong to the minimal assembly required for catalysis. Complex I functions in the transfer of electrons from NADH to the respiratory chain. The immediate electron acceptor for the enzyme is believed to be ubiquinone.</text>
</comment>
<dbReference type="EC" id="7.1.1.2" evidence="4 18"/>
<feature type="transmembrane region" description="Helical" evidence="18">
    <location>
        <begin position="310"/>
        <end position="330"/>
    </location>
</feature>
<evidence type="ECO:0000313" key="21">
    <source>
        <dbReference type="EMBL" id="UNA68824.1"/>
    </source>
</evidence>
<evidence type="ECO:0000256" key="1">
    <source>
        <dbReference type="ARBA" id="ARBA00003257"/>
    </source>
</evidence>
<keyword evidence="7 18" id="KW-0679">Respiratory chain</keyword>
<evidence type="ECO:0000259" key="20">
    <source>
        <dbReference type="Pfam" id="PF00361"/>
    </source>
</evidence>
<keyword evidence="12 18" id="KW-1133">Transmembrane helix</keyword>
<evidence type="ECO:0000256" key="14">
    <source>
        <dbReference type="ARBA" id="ARBA00023075"/>
    </source>
</evidence>
<dbReference type="EMBL" id="OL697752">
    <property type="protein sequence ID" value="UNA68824.1"/>
    <property type="molecule type" value="Genomic_DNA"/>
</dbReference>
<dbReference type="InterPro" id="IPR050175">
    <property type="entry name" value="Complex_I_Subunit_2"/>
</dbReference>
<evidence type="ECO:0000256" key="16">
    <source>
        <dbReference type="ARBA" id="ARBA00023136"/>
    </source>
</evidence>
<name>A0A8T9EH30_9HEMI</name>
<evidence type="ECO:0000256" key="6">
    <source>
        <dbReference type="ARBA" id="ARBA00022448"/>
    </source>
</evidence>
<reference evidence="21" key="1">
    <citation type="journal article" date="2022" name="Zool. Scr.">
        <title>Species delimitation of rice seed bugs complex: Insights from mitochondrial genomes and ddRAD-seq data.</title>
        <authorList>
            <person name="Dong X."/>
            <person name="Yi W."/>
            <person name="Zheng C."/>
            <person name="Zhu X."/>
            <person name="Wang S."/>
            <person name="Xue H."/>
            <person name="Ye Z."/>
            <person name="Bu W."/>
        </authorList>
    </citation>
    <scope>NUCLEOTIDE SEQUENCE</scope>
</reference>
<dbReference type="AlphaFoldDB" id="A0A8T9EH30"/>
<accession>A0A8T9EH30</accession>
<keyword evidence="10 18" id="KW-1278">Translocase</keyword>
<evidence type="ECO:0000256" key="17">
    <source>
        <dbReference type="ARBA" id="ARBA00049551"/>
    </source>
</evidence>
<evidence type="ECO:0000256" key="9">
    <source>
        <dbReference type="ARBA" id="ARBA00022792"/>
    </source>
</evidence>
<feature type="domain" description="NADH:quinone oxidoreductase/Mrp antiporter transmembrane" evidence="20">
    <location>
        <begin position="24"/>
        <end position="283"/>
    </location>
</feature>
<feature type="transmembrane region" description="Helical" evidence="18">
    <location>
        <begin position="269"/>
        <end position="289"/>
    </location>
</feature>
<feature type="transmembrane region" description="Helical" evidence="18">
    <location>
        <begin position="149"/>
        <end position="168"/>
    </location>
</feature>
<comment type="subcellular location">
    <subcellularLocation>
        <location evidence="2 18">Mitochondrion inner membrane</location>
        <topology evidence="2 18">Multi-pass membrane protein</topology>
    </subcellularLocation>
</comment>
<comment type="catalytic activity">
    <reaction evidence="17 18">
        <text>a ubiquinone + NADH + 5 H(+)(in) = a ubiquinol + NAD(+) + 4 H(+)(out)</text>
        <dbReference type="Rhea" id="RHEA:29091"/>
        <dbReference type="Rhea" id="RHEA-COMP:9565"/>
        <dbReference type="Rhea" id="RHEA-COMP:9566"/>
        <dbReference type="ChEBI" id="CHEBI:15378"/>
        <dbReference type="ChEBI" id="CHEBI:16389"/>
        <dbReference type="ChEBI" id="CHEBI:17976"/>
        <dbReference type="ChEBI" id="CHEBI:57540"/>
        <dbReference type="ChEBI" id="CHEBI:57945"/>
        <dbReference type="EC" id="7.1.1.2"/>
    </reaction>
</comment>
<dbReference type="RefSeq" id="YP_010311840.1">
    <property type="nucleotide sequence ID" value="NC_061680.1"/>
</dbReference>
<evidence type="ECO:0000256" key="10">
    <source>
        <dbReference type="ARBA" id="ARBA00022967"/>
    </source>
</evidence>
<dbReference type="GO" id="GO:0008137">
    <property type="term" value="F:NADH dehydrogenase (ubiquinone) activity"/>
    <property type="evidence" value="ECO:0007669"/>
    <property type="project" value="UniProtKB-EC"/>
</dbReference>
<dbReference type="InterPro" id="IPR001750">
    <property type="entry name" value="ND/Mrp_TM"/>
</dbReference>
<feature type="transmembrane region" description="Helical" evidence="18">
    <location>
        <begin position="197"/>
        <end position="216"/>
    </location>
</feature>
<protein>
    <recommendedName>
        <fullName evidence="5 18">NADH-ubiquinone oxidoreductase chain 2</fullName>
        <ecNumber evidence="4 18">7.1.1.2</ecNumber>
    </recommendedName>
</protein>
<evidence type="ECO:0000256" key="18">
    <source>
        <dbReference type="RuleBase" id="RU003403"/>
    </source>
</evidence>
<dbReference type="CTD" id="4536"/>
<gene>
    <name evidence="21" type="primary">ND2</name>
</gene>
<keyword evidence="9 18" id="KW-0999">Mitochondrion inner membrane</keyword>
<dbReference type="PRINTS" id="PR01436">
    <property type="entry name" value="NADHDHGNASE2"/>
</dbReference>
<dbReference type="GeneID" id="71443670"/>
<dbReference type="GO" id="GO:0005743">
    <property type="term" value="C:mitochondrial inner membrane"/>
    <property type="evidence" value="ECO:0007669"/>
    <property type="project" value="UniProtKB-SubCell"/>
</dbReference>
<keyword evidence="15 18" id="KW-0496">Mitochondrion</keyword>
<evidence type="ECO:0000256" key="7">
    <source>
        <dbReference type="ARBA" id="ARBA00022660"/>
    </source>
</evidence>
<evidence type="ECO:0000256" key="13">
    <source>
        <dbReference type="ARBA" id="ARBA00023027"/>
    </source>
</evidence>
<feature type="chain" id="PRO_5035752886" description="NADH-ubiquinone oxidoreductase chain 2" evidence="19">
    <location>
        <begin position="25"/>
        <end position="335"/>
    </location>
</feature>
<comment type="function">
    <text evidence="18">Core subunit of the mitochondrial membrane respiratory chain NADH dehydrogenase (Complex I) which catalyzes electron transfer from NADH through the respiratory chain, using ubiquinone as an electron acceptor. Essential for the catalytic activity and assembly of complex I.</text>
</comment>
<evidence type="ECO:0000256" key="12">
    <source>
        <dbReference type="ARBA" id="ARBA00022989"/>
    </source>
</evidence>
<evidence type="ECO:0000256" key="15">
    <source>
        <dbReference type="ARBA" id="ARBA00023128"/>
    </source>
</evidence>
<organism evidence="21">
    <name type="scientific">Leptocorisa costalis</name>
    <dbReference type="NCBI Taxonomy" id="2899124"/>
    <lineage>
        <taxon>Eukaryota</taxon>
        <taxon>Metazoa</taxon>
        <taxon>Ecdysozoa</taxon>
        <taxon>Arthropoda</taxon>
        <taxon>Hexapoda</taxon>
        <taxon>Insecta</taxon>
        <taxon>Pterygota</taxon>
        <taxon>Neoptera</taxon>
        <taxon>Paraneoptera</taxon>
        <taxon>Hemiptera</taxon>
        <taxon>Heteroptera</taxon>
        <taxon>Panheteroptera</taxon>
        <taxon>Pentatomomorpha</taxon>
        <taxon>Coreoidea</taxon>
        <taxon>Alydidae</taxon>
        <taxon>Leptocorisa</taxon>
    </lineage>
</organism>
<keyword evidence="19" id="KW-0732">Signal</keyword>
<dbReference type="Pfam" id="PF00361">
    <property type="entry name" value="Proton_antipo_M"/>
    <property type="match status" value="1"/>
</dbReference>
<evidence type="ECO:0000256" key="5">
    <source>
        <dbReference type="ARBA" id="ARBA00021008"/>
    </source>
</evidence>
<evidence type="ECO:0000256" key="8">
    <source>
        <dbReference type="ARBA" id="ARBA00022692"/>
    </source>
</evidence>
<keyword evidence="13 18" id="KW-0520">NAD</keyword>
<feature type="signal peptide" evidence="19">
    <location>
        <begin position="1"/>
        <end position="24"/>
    </location>
</feature>
<dbReference type="InterPro" id="IPR003917">
    <property type="entry name" value="NADH_UbQ_OxRdtase_chain2"/>
</dbReference>
<evidence type="ECO:0000256" key="4">
    <source>
        <dbReference type="ARBA" id="ARBA00012944"/>
    </source>
</evidence>
<comment type="similarity">
    <text evidence="3 18">Belongs to the complex I subunit 2 family.</text>
</comment>
<keyword evidence="8 18" id="KW-0812">Transmembrane</keyword>
<dbReference type="PANTHER" id="PTHR46552">
    <property type="entry name" value="NADH-UBIQUINONE OXIDOREDUCTASE CHAIN 2"/>
    <property type="match status" value="1"/>
</dbReference>
<sequence>MIMNSSKIIFIFVLMMSTLMTISANNWLGMWMGMEMNLMAFIPLISKSKNKNSSQAMMMYFLVQSIGSVTLLFSVTMNPLVMANLNFEELWLKEMIMVSLAIKLGAAPFHWWLPNVMSNLNWPECLILMTWQKLAPLTVMNNLMSSPMMITYMLITFSGMVGSFGGLNQTSVRKMLGYSSINHLGWMMSFMSMSDMWYKYLIIYSLLMSMICYMLNHKNIYFLNQMMPSSNSMTEKFMLTIMMLSIGGLPPFIGFLPKWMAIQSMISSSLVPVMITMLVLSLVTLLYYLRMMINYMLMYSTMNKWMKFKSTNLCLLYITISVNMLLPTFLTLNFF</sequence>
<keyword evidence="14 18" id="KW-0830">Ubiquinone</keyword>
<keyword evidence="6" id="KW-0813">Transport</keyword>
<feature type="transmembrane region" description="Helical" evidence="18">
    <location>
        <begin position="237"/>
        <end position="257"/>
    </location>
</feature>
<evidence type="ECO:0000256" key="19">
    <source>
        <dbReference type="SAM" id="SignalP"/>
    </source>
</evidence>